<keyword evidence="1 2" id="KW-0175">Coiled coil</keyword>
<sequence length="889" mass="99081">MSDADRAAKAARAKALLKKRQQQKAGGVSATTTNSGVASPISPSRTLSPAPQVPAEEDKRDLGDVFTKDDSDMSWLSSLPRAPSPPPRITSPSLASPQPVNSVASSALALNAPANHVDSKQSENASLSAEVKRLQALELEAQQKIASLEQQRMQLNEKIAALQSASSSLAAQVKSLEAAELKAQQTEALLQEQRTRTKGLEDQLQWLEDEKARALQNEQQTISLLVSEKSSLVAEVQRLGDVETKANALETSLEEERQRSKALDEQLQRVQAAQQQAEKVIREFQAKEKELNERCREKDRELQHANATTNDLKHQLDQHQRRVRELEEQIQSDDRVERLENSLKNTQDRADELEFQLSKLKQAHSTLKVDRDDIEAQRRLLSTTVTELETKFSELQGVHKGILEQLAIATAAKDALTQEKSEIQSEVDSMRSSVSDLQDKLVQATATIASNSRQLQTLQSQLKAATRRAEDAEQTQKDLQLEGTNLMRSLDEMRPKIVELTGAKLELTETVSYLELDLRNARDRISHLESKLKEAARETEELQTRLQEMSTQHEKERALLASDSSELQKTFTQLQEELDTAHASLRNLETERASHHQETARRLEDIERLTSLSRANAEEIAALRQELDSVRDAQHEGQTFLERAQNEIESLRTDLNTREDELQHLRDVVASPTRTNGPQSLDDELISSLRQQHALDLSAAQSQIRALENSVFDANARAHLLQKQVNALEDQLARQRSSSRVGQRSFSPVPSGLRPASRNSDLQRSSFGSHRPGSVSGAPPLARSIFDQNMSAETRHKRLVSLSMLKARIDSEVEVTVSRPSSRASSVRPLSPVQSGPGSRSGSPHSHSHSHSHFRSLSNSRAGVAYRPQFLDDSHVFWCHSCTGDLVIL</sequence>
<feature type="compositionally biased region" description="Low complexity" evidence="3">
    <location>
        <begin position="817"/>
        <end position="845"/>
    </location>
</feature>
<feature type="compositionally biased region" description="Polar residues" evidence="3">
    <location>
        <begin position="757"/>
        <end position="768"/>
    </location>
</feature>
<evidence type="ECO:0000256" key="1">
    <source>
        <dbReference type="ARBA" id="ARBA00023054"/>
    </source>
</evidence>
<feature type="coiled-coil region" evidence="2">
    <location>
        <begin position="511"/>
        <end position="591"/>
    </location>
</feature>
<feature type="region of interest" description="Disordered" evidence="3">
    <location>
        <begin position="731"/>
        <end position="781"/>
    </location>
</feature>
<feature type="coiled-coil region" evidence="2">
    <location>
        <begin position="117"/>
        <end position="377"/>
    </location>
</feature>
<proteinExistence type="predicted"/>
<dbReference type="Gene3D" id="1.10.287.1490">
    <property type="match status" value="1"/>
</dbReference>
<dbReference type="GO" id="GO:0030915">
    <property type="term" value="C:Smc5-Smc6 complex"/>
    <property type="evidence" value="ECO:0007669"/>
    <property type="project" value="TreeGrafter"/>
</dbReference>
<keyword evidence="5" id="KW-1185">Reference proteome</keyword>
<evidence type="ECO:0000313" key="5">
    <source>
        <dbReference type="Proteomes" id="UP001063166"/>
    </source>
</evidence>
<organism evidence="4 5">
    <name type="scientific">Lyophyllum shimeji</name>
    <name type="common">Hon-shimeji</name>
    <name type="synonym">Tricholoma shimeji</name>
    <dbReference type="NCBI Taxonomy" id="47721"/>
    <lineage>
        <taxon>Eukaryota</taxon>
        <taxon>Fungi</taxon>
        <taxon>Dikarya</taxon>
        <taxon>Basidiomycota</taxon>
        <taxon>Agaricomycotina</taxon>
        <taxon>Agaricomycetes</taxon>
        <taxon>Agaricomycetidae</taxon>
        <taxon>Agaricales</taxon>
        <taxon>Tricholomatineae</taxon>
        <taxon>Lyophyllaceae</taxon>
        <taxon>Lyophyllum</taxon>
    </lineage>
</organism>
<dbReference type="EMBL" id="BRPK01000003">
    <property type="protein sequence ID" value="GLB35724.1"/>
    <property type="molecule type" value="Genomic_DNA"/>
</dbReference>
<feature type="compositionally biased region" description="Basic residues" evidence="3">
    <location>
        <begin position="9"/>
        <end position="22"/>
    </location>
</feature>
<feature type="compositionally biased region" description="Basic and acidic residues" evidence="3">
    <location>
        <begin position="56"/>
        <end position="71"/>
    </location>
</feature>
<dbReference type="GO" id="GO:0005634">
    <property type="term" value="C:nucleus"/>
    <property type="evidence" value="ECO:0007669"/>
    <property type="project" value="TreeGrafter"/>
</dbReference>
<gene>
    <name evidence="4" type="ORF">LshimejAT787_0300120</name>
</gene>
<dbReference type="AlphaFoldDB" id="A0A9P3UIL8"/>
<reference evidence="4" key="1">
    <citation type="submission" date="2022-07" db="EMBL/GenBank/DDBJ databases">
        <title>The genome of Lyophyllum shimeji provides insight into the initial evolution of ectomycorrhizal fungal genome.</title>
        <authorList>
            <person name="Kobayashi Y."/>
            <person name="Shibata T."/>
            <person name="Hirakawa H."/>
            <person name="Shigenobu S."/>
            <person name="Nishiyama T."/>
            <person name="Yamada A."/>
            <person name="Hasebe M."/>
            <person name="Kawaguchi M."/>
        </authorList>
    </citation>
    <scope>NUCLEOTIDE SEQUENCE</scope>
    <source>
        <strain evidence="4">AT787</strain>
    </source>
</reference>
<dbReference type="GO" id="GO:0003697">
    <property type="term" value="F:single-stranded DNA binding"/>
    <property type="evidence" value="ECO:0007669"/>
    <property type="project" value="TreeGrafter"/>
</dbReference>
<dbReference type="Proteomes" id="UP001063166">
    <property type="component" value="Unassembled WGS sequence"/>
</dbReference>
<evidence type="ECO:0000313" key="4">
    <source>
        <dbReference type="EMBL" id="GLB35724.1"/>
    </source>
</evidence>
<dbReference type="PANTHER" id="PTHR45916">
    <property type="entry name" value="STRUCTURAL MAINTENANCE OF CHROMOSOMES PROTEIN 5"/>
    <property type="match status" value="1"/>
</dbReference>
<accession>A0A9P3UIL8</accession>
<feature type="region of interest" description="Disordered" evidence="3">
    <location>
        <begin position="814"/>
        <end position="856"/>
    </location>
</feature>
<comment type="caution">
    <text evidence="4">The sequence shown here is derived from an EMBL/GenBank/DDBJ whole genome shotgun (WGS) entry which is preliminary data.</text>
</comment>
<evidence type="ECO:0000256" key="3">
    <source>
        <dbReference type="SAM" id="MobiDB-lite"/>
    </source>
</evidence>
<dbReference type="PANTHER" id="PTHR45916:SF1">
    <property type="entry name" value="STRUCTURAL MAINTENANCE OF CHROMOSOMES PROTEIN 5"/>
    <property type="match status" value="1"/>
</dbReference>
<dbReference type="SUPFAM" id="SSF57997">
    <property type="entry name" value="Tropomyosin"/>
    <property type="match status" value="1"/>
</dbReference>
<name>A0A9P3UIL8_LYOSH</name>
<feature type="region of interest" description="Disordered" evidence="3">
    <location>
        <begin position="1"/>
        <end position="102"/>
    </location>
</feature>
<feature type="coiled-coil region" evidence="2">
    <location>
        <begin position="406"/>
        <end position="482"/>
    </location>
</feature>
<feature type="compositionally biased region" description="Polar residues" evidence="3">
    <location>
        <begin position="29"/>
        <end position="49"/>
    </location>
</feature>
<dbReference type="GO" id="GO:0000724">
    <property type="term" value="P:double-strand break repair via homologous recombination"/>
    <property type="evidence" value="ECO:0007669"/>
    <property type="project" value="TreeGrafter"/>
</dbReference>
<protein>
    <submittedName>
        <fullName evidence="4">Biological adhesion</fullName>
    </submittedName>
</protein>
<feature type="compositionally biased region" description="Low complexity" evidence="3">
    <location>
        <begin position="734"/>
        <end position="747"/>
    </location>
</feature>
<evidence type="ECO:0000256" key="2">
    <source>
        <dbReference type="SAM" id="Coils"/>
    </source>
</evidence>
<dbReference type="OrthoDB" id="10255630at2759"/>
<feature type="compositionally biased region" description="Low complexity" evidence="3">
    <location>
        <begin position="90"/>
        <end position="102"/>
    </location>
</feature>